<dbReference type="InterPro" id="IPR011704">
    <property type="entry name" value="ATPase_dyneun-rel_AAA"/>
</dbReference>
<organism evidence="2 3">
    <name type="scientific">Novosphingobium decolorationis</name>
    <dbReference type="NCBI Taxonomy" id="2698673"/>
    <lineage>
        <taxon>Bacteria</taxon>
        <taxon>Pseudomonadati</taxon>
        <taxon>Pseudomonadota</taxon>
        <taxon>Alphaproteobacteria</taxon>
        <taxon>Sphingomonadales</taxon>
        <taxon>Sphingomonadaceae</taxon>
        <taxon>Novosphingobium</taxon>
    </lineage>
</organism>
<protein>
    <submittedName>
        <fullName evidence="2">AAA family ATPase</fullName>
    </submittedName>
</protein>
<dbReference type="SMART" id="SM00382">
    <property type="entry name" value="AAA"/>
    <property type="match status" value="1"/>
</dbReference>
<dbReference type="InterPro" id="IPR003593">
    <property type="entry name" value="AAA+_ATPase"/>
</dbReference>
<proteinExistence type="predicted"/>
<dbReference type="Proteomes" id="UP000677126">
    <property type="component" value="Chromosome"/>
</dbReference>
<evidence type="ECO:0000313" key="2">
    <source>
        <dbReference type="EMBL" id="QVM85183.1"/>
    </source>
</evidence>
<accession>A0ABX8E8T2</accession>
<keyword evidence="3" id="KW-1185">Reference proteome</keyword>
<name>A0ABX8E8T2_9SPHN</name>
<reference evidence="2 3" key="1">
    <citation type="journal article" date="2021" name="Int. J. Syst. Evol. Microbiol.">
        <title>Novosphingobium decolorationis sp. nov., an aniline blue-decolourizing bacterium isolated from East Pacific sediment.</title>
        <authorList>
            <person name="Chen X."/>
            <person name="Dong B."/>
            <person name="Chen T."/>
            <person name="Ren N."/>
            <person name="Wang J."/>
            <person name="Xu Y."/>
            <person name="Yang J."/>
            <person name="Zhu S."/>
            <person name="Chen J."/>
        </authorList>
    </citation>
    <scope>NUCLEOTIDE SEQUENCE [LARGE SCALE GENOMIC DNA]</scope>
    <source>
        <strain evidence="2 3">502str22</strain>
    </source>
</reference>
<dbReference type="SUPFAM" id="SSF52540">
    <property type="entry name" value="P-loop containing nucleoside triphosphate hydrolases"/>
    <property type="match status" value="1"/>
</dbReference>
<dbReference type="PANTHER" id="PTHR37291">
    <property type="entry name" value="5-METHYLCYTOSINE-SPECIFIC RESTRICTION ENZYME B"/>
    <property type="match status" value="1"/>
</dbReference>
<dbReference type="EMBL" id="CP054856">
    <property type="protein sequence ID" value="QVM85183.1"/>
    <property type="molecule type" value="Genomic_DNA"/>
</dbReference>
<evidence type="ECO:0000313" key="3">
    <source>
        <dbReference type="Proteomes" id="UP000677126"/>
    </source>
</evidence>
<dbReference type="InterPro" id="IPR027417">
    <property type="entry name" value="P-loop_NTPase"/>
</dbReference>
<sequence>MKDEWNWAPRDLWDVQSFIWETCRAPLDTIAETAATDLEIEPMPAIEIPAPTNLILYGPPGTGKTYATAREAVRLCAENVPEDRDELMALYRRLQKENRIAFLTFHQSMAYEDFVEGLRPDTKSSDGEDASSSGGFQLVPAPGIFRKIARLAEEAAGLPDKASSASKPVRLDVGQRQVFKMSLGRAGIEDHIYEDALETGIISLGWGGGIDWTDHDTYEAIHARWNQDHPGTNGNDGNISQSYRFRVSMKVGDLVLISAGNTQIRAIAEVTGDYAFAPDAEYTNQRPVRWLKVFDDPIAVDTVYSRPFTQRSCYRLREEFLKRGALQTLLSNVSDPQEFDIGAAPESAQAAGPANIPQFVLVIDEINRANVSKVFGELITLLEPDKRLGMTNALTVTLPYSRREFGVPANLHIIGTMNTADRSIARLDTALRRRFTFRELAPDVHVAAFQEAVRKTGMALDKVLTGINERIEYLHDREHRIGHAFFIGCTTPEDVDRVMRQKIIPLLQEYFFEDWGMIAAVLGTGFVEGQPLGAPRGLEKLQTFAPSEAKIRWRVRDRFAADAYDTLLNGLVELPGDEPADQVAQEA</sequence>
<evidence type="ECO:0000259" key="1">
    <source>
        <dbReference type="SMART" id="SM00382"/>
    </source>
</evidence>
<feature type="domain" description="AAA+ ATPase" evidence="1">
    <location>
        <begin position="50"/>
        <end position="445"/>
    </location>
</feature>
<dbReference type="PANTHER" id="PTHR37291:SF1">
    <property type="entry name" value="TYPE IV METHYL-DIRECTED RESTRICTION ENZYME ECOKMCRB SUBUNIT"/>
    <property type="match status" value="1"/>
</dbReference>
<dbReference type="Pfam" id="PF07728">
    <property type="entry name" value="AAA_5"/>
    <property type="match status" value="1"/>
</dbReference>
<dbReference type="InterPro" id="IPR052934">
    <property type="entry name" value="Methyl-DNA_Rec/Restrict_Enz"/>
</dbReference>
<dbReference type="Gene3D" id="3.40.50.300">
    <property type="entry name" value="P-loop containing nucleotide triphosphate hydrolases"/>
    <property type="match status" value="2"/>
</dbReference>
<gene>
    <name evidence="2" type="ORF">HT578_17100</name>
</gene>